<keyword evidence="8" id="KW-1185">Reference proteome</keyword>
<dbReference type="Gene3D" id="2.130.10.10">
    <property type="entry name" value="YVTN repeat-like/Quinoprotein amine dehydrogenase"/>
    <property type="match status" value="2"/>
</dbReference>
<dbReference type="InterPro" id="IPR001194">
    <property type="entry name" value="cDENN_dom"/>
</dbReference>
<feature type="compositionally biased region" description="Polar residues" evidence="4">
    <location>
        <begin position="605"/>
        <end position="619"/>
    </location>
</feature>
<dbReference type="KEGG" id="dfa:DFA_11408"/>
<dbReference type="InterPro" id="IPR037516">
    <property type="entry name" value="Tripartite_DENN"/>
</dbReference>
<dbReference type="SUPFAM" id="SSF50978">
    <property type="entry name" value="WD40 repeat-like"/>
    <property type="match status" value="1"/>
</dbReference>
<feature type="compositionally biased region" description="Low complexity" evidence="4">
    <location>
        <begin position="188"/>
        <end position="235"/>
    </location>
</feature>
<dbReference type="STRING" id="1054147.F4QCR5"/>
<dbReference type="InterPro" id="IPR001680">
    <property type="entry name" value="WD40_rpt"/>
</dbReference>
<dbReference type="InterPro" id="IPR019775">
    <property type="entry name" value="WD40_repeat_CS"/>
</dbReference>
<feature type="region of interest" description="Disordered" evidence="4">
    <location>
        <begin position="33"/>
        <end position="74"/>
    </location>
</feature>
<feature type="repeat" description="WD" evidence="3">
    <location>
        <begin position="1720"/>
        <end position="1764"/>
    </location>
</feature>
<feature type="repeat" description="WD" evidence="3">
    <location>
        <begin position="1680"/>
        <end position="1719"/>
    </location>
</feature>
<dbReference type="InterPro" id="IPR005112">
    <property type="entry name" value="dDENN_dom"/>
</dbReference>
<dbReference type="SMART" id="SM00320">
    <property type="entry name" value="WD40"/>
    <property type="match status" value="8"/>
</dbReference>
<proteinExistence type="predicted"/>
<evidence type="ECO:0000259" key="6">
    <source>
        <dbReference type="PROSITE" id="PS50211"/>
    </source>
</evidence>
<dbReference type="Gene3D" id="3.40.50.11500">
    <property type="match status" value="1"/>
</dbReference>
<dbReference type="Pfam" id="PF02141">
    <property type="entry name" value="DENN"/>
    <property type="match status" value="1"/>
</dbReference>
<dbReference type="PROSITE" id="PS50211">
    <property type="entry name" value="DENN"/>
    <property type="match status" value="1"/>
</dbReference>
<evidence type="ECO:0000256" key="1">
    <source>
        <dbReference type="ARBA" id="ARBA00022574"/>
    </source>
</evidence>
<dbReference type="InterPro" id="IPR020472">
    <property type="entry name" value="WD40_PAC1"/>
</dbReference>
<feature type="compositionally biased region" description="Low complexity" evidence="4">
    <location>
        <begin position="582"/>
        <end position="604"/>
    </location>
</feature>
<protein>
    <submittedName>
        <fullName evidence="7">WD40 repeat-containing protein</fullName>
    </submittedName>
</protein>
<evidence type="ECO:0000256" key="2">
    <source>
        <dbReference type="ARBA" id="ARBA00022737"/>
    </source>
</evidence>
<feature type="domain" description="UDENN" evidence="6">
    <location>
        <begin position="490"/>
        <end position="1028"/>
    </location>
</feature>
<feature type="region of interest" description="Disordered" evidence="4">
    <location>
        <begin position="302"/>
        <end position="462"/>
    </location>
</feature>
<dbReference type="EMBL" id="GL883029">
    <property type="protein sequence ID" value="EGG13647.1"/>
    <property type="molecule type" value="Genomic_DNA"/>
</dbReference>
<feature type="repeat" description="WD" evidence="3">
    <location>
        <begin position="1511"/>
        <end position="1558"/>
    </location>
</feature>
<dbReference type="PRINTS" id="PR00320">
    <property type="entry name" value="GPROTEINBRPT"/>
</dbReference>
<dbReference type="PROSITE" id="PS50294">
    <property type="entry name" value="WD_REPEATS_REGION"/>
    <property type="match status" value="6"/>
</dbReference>
<feature type="repeat" description="WD" evidence="3">
    <location>
        <begin position="1600"/>
        <end position="1640"/>
    </location>
</feature>
<dbReference type="PROSITE" id="PS00678">
    <property type="entry name" value="WD_REPEATS_1"/>
    <property type="match status" value="4"/>
</dbReference>
<accession>F4QCR5</accession>
<dbReference type="PROSITE" id="PS50004">
    <property type="entry name" value="C2"/>
    <property type="match status" value="1"/>
</dbReference>
<dbReference type="SMART" id="SM00239">
    <property type="entry name" value="C2"/>
    <property type="match status" value="1"/>
</dbReference>
<dbReference type="Proteomes" id="UP000007797">
    <property type="component" value="Unassembled WGS sequence"/>
</dbReference>
<dbReference type="SMART" id="SM00800">
    <property type="entry name" value="uDENN"/>
    <property type="match status" value="1"/>
</dbReference>
<dbReference type="PANTHER" id="PTHR12296">
    <property type="entry name" value="DENN DOMAIN-CONTAINING PROTEIN 4"/>
    <property type="match status" value="1"/>
</dbReference>
<feature type="domain" description="C2" evidence="5">
    <location>
        <begin position="64"/>
        <end position="177"/>
    </location>
</feature>
<evidence type="ECO:0000313" key="7">
    <source>
        <dbReference type="EMBL" id="EGG13647.1"/>
    </source>
</evidence>
<dbReference type="InterPro" id="IPR051696">
    <property type="entry name" value="DENN_Domain_GEFs"/>
</dbReference>
<dbReference type="OMA" id="HIWMYCF"/>
<evidence type="ECO:0000259" key="5">
    <source>
        <dbReference type="PROSITE" id="PS50004"/>
    </source>
</evidence>
<dbReference type="SMART" id="SM00801">
    <property type="entry name" value="dDENN"/>
    <property type="match status" value="1"/>
</dbReference>
<feature type="compositionally biased region" description="Low complexity" evidence="4">
    <location>
        <begin position="625"/>
        <end position="649"/>
    </location>
</feature>
<feature type="repeat" description="WD" evidence="3">
    <location>
        <begin position="1765"/>
        <end position="1805"/>
    </location>
</feature>
<organism evidence="7 8">
    <name type="scientific">Cavenderia fasciculata</name>
    <name type="common">Slime mold</name>
    <name type="synonym">Dictyostelium fasciculatum</name>
    <dbReference type="NCBI Taxonomy" id="261658"/>
    <lineage>
        <taxon>Eukaryota</taxon>
        <taxon>Amoebozoa</taxon>
        <taxon>Evosea</taxon>
        <taxon>Eumycetozoa</taxon>
        <taxon>Dictyostelia</taxon>
        <taxon>Acytosteliales</taxon>
        <taxon>Cavenderiaceae</taxon>
        <taxon>Cavenderia</taxon>
    </lineage>
</organism>
<dbReference type="PROSITE" id="PS50082">
    <property type="entry name" value="WD_REPEATS_2"/>
    <property type="match status" value="7"/>
</dbReference>
<dbReference type="PANTHER" id="PTHR12296:SF21">
    <property type="entry name" value="DENN DOMAIN-CONTAINING PROTEIN 3"/>
    <property type="match status" value="1"/>
</dbReference>
<feature type="compositionally biased region" description="Polar residues" evidence="4">
    <location>
        <begin position="302"/>
        <end position="320"/>
    </location>
</feature>
<dbReference type="CDD" id="cd00030">
    <property type="entry name" value="C2"/>
    <property type="match status" value="1"/>
</dbReference>
<feature type="region of interest" description="Disordered" evidence="4">
    <location>
        <begin position="165"/>
        <end position="259"/>
    </location>
</feature>
<feature type="region of interest" description="Disordered" evidence="4">
    <location>
        <begin position="578"/>
        <end position="661"/>
    </location>
</feature>
<dbReference type="GO" id="GO:0031410">
    <property type="term" value="C:cytoplasmic vesicle"/>
    <property type="evidence" value="ECO:0007669"/>
    <property type="project" value="TreeGrafter"/>
</dbReference>
<dbReference type="SMART" id="SM00799">
    <property type="entry name" value="DENN"/>
    <property type="match status" value="1"/>
</dbReference>
<sequence length="1843" mass="207069">MSSVTLPPSSSSTQTTPPVVGADVVVVAAPTTTTTTTTTTSSSSSTQATPLSLSSNNSLSSTSPNNAVSLPASPIMNGGGGTKLTTLHIEEIQGKNINEKDVFVKFKIDGKKYKTKTHKKTNNPFWSDKFTITSTNKLEEITFTIISQNILGNNVKLGRVKYPLTKSNATSTPSPVRKSVKINASDVSSASMTPASQSTTTTPSQTPANTSTPDMAPTNGNTSHSSNNNNNNNTTDKPLPAIPIAGTSSSYSDTTSASMSDTYDSWVIDYWSVVEKEKNMDRVLELKLKIIVKMRELYLDTDTNSGASMPEDTSSNSNLSIAPPSRSPRDQVVSPKEMSFIGKGGSQIKKFTKKLTSKIEGGSSTSSGGASSNTLGGHTAKPDANRSRIGIPTQQQQQAIEEQIAKERQKELEREEKEKEKERAREKLRQREEEELQKQLEKERQEERRKAKEAKQKKDKEKRYVPTRPIDYFFVCGISNKLEPIDQRYEHASSKAFDPMDIVYKGELFDCFPPKDDEILPNHIWMYCFPRGLQLQFEDIGPSFFPFVLTNETGVRFYGSCLIFYEPIGEEMTLEIKKRRNSSASQQPQQQQQQTQQNGNSNDQTDGTEIGDSSQTPNSKSKRISTPPLSPSSTQQQQQNQLVTSDNGSTGSGSGTSAGTIPHSLSSGGLVASGNSQIYAPKCICFLSHYPFFSFFRLTLNEVYQKVFFSTTPLPIERYIYNMVQEVPLPTPGLSTVTYNLNNSIISLKRSSEYLLPTSDLPFSLLFKCLDIKNALILFKSILLEEKIVIISSHYSLLTYITEILTTLLHPFTWPHVYVPILPELLLEYVYSPFPFIMGVHRSYSHNILNEENLLGEIVVVDLDNNIVLIPPPQQHTGGQVIQLPEKETAQLVSQLRRVVQYEILSSDLPNFNLNTLTPINPSFNTDSSRRILSNQPLSQVYHHPPTVPANVDDYIRLSFLQFFCHILSDYRKNLKYLRVFPKPITLFDKNEFVKSRPGNTSAFYKSFIESQSFSWFLDQHNWPTRNLFDYVLETQKYKKPIDELVASYQSSIPQALGVLDPVKQTTISAPQPSSLKSNSTSIREYTRFPSLKHELMVTSQPSSTNGNVGFVTSFITGRSSNNSTPAQSPPASPPFDVYTTSLKEDESVPNPTATTGNPEDFKEFNIIEPSFEDQHKSFVTIVEQFLSKVLTDVLPEQSDIQQILDLLNFDYGRQIFGRLLLSHQKGAGTTGQEDTASRSRLSDQLFYCLGDILKAALREANLHSDFPATRMYLEASFTYHRLQKGSNEFISERIRNQDVWQNYKFWEQFFFDTLEMRCKALYGNVVREMIKWDSYMPDKQERLKAEERDMEFSLLSKMVYYMINLGSRPDLVRRFVNKMCSGINFDHERTETMMQVVSNITRARDMYDQDDQDNDDNNHSGDKHVDKDLKMTFNKESYLPIGLYSQKPNEGRELLNHLIDEKSNSIVALRSLSRIMNLKTAWNEKRTTTSHRIDYRDISENRGDYVVKTFAGHQEGVLCVAVLNNQSSHKESSVVLTGSADSTLKVWDMTTTKCLGTLEDHGGWVTSCEITTDSRAISGSYDKTLKLWDLNACKKIKSFRGHKGSISCLQAIDNHQIVSGSYDNTICIWDDRSNKPSSVLSGHQQPIMSIIVEGYNIISGSRDTNIRIWDVRTLTSKILSGHTDWVKCLEFGGDVLLSGSCDGRVKVWSVANHECIKTLQGHSGSINSILMHEMDNNHRKFITASADTNISVWDSNYAEQTHTLSGHSDEVMAVSNFINDLVVSGSYDGSIRLWDVNNGKSLRTIHNHSHRISSLKTYDSLIVTGSWDKTAKACLFSLDFRQ</sequence>
<dbReference type="Gene3D" id="3.30.450.200">
    <property type="match status" value="1"/>
</dbReference>
<feature type="compositionally biased region" description="Low complexity" evidence="4">
    <location>
        <begin position="247"/>
        <end position="259"/>
    </location>
</feature>
<dbReference type="CDD" id="cd00200">
    <property type="entry name" value="WD40"/>
    <property type="match status" value="1"/>
</dbReference>
<dbReference type="Pfam" id="PF03455">
    <property type="entry name" value="dDENN"/>
    <property type="match status" value="1"/>
</dbReference>
<dbReference type="Pfam" id="PF03456">
    <property type="entry name" value="uDENN"/>
    <property type="match status" value="1"/>
</dbReference>
<evidence type="ECO:0000256" key="3">
    <source>
        <dbReference type="PROSITE-ProRule" id="PRU00221"/>
    </source>
</evidence>
<feature type="repeat" description="WD" evidence="3">
    <location>
        <begin position="1641"/>
        <end position="1674"/>
    </location>
</feature>
<dbReference type="OrthoDB" id="6019893at2759"/>
<dbReference type="GeneID" id="14865758"/>
<dbReference type="RefSeq" id="XP_004350351.1">
    <property type="nucleotide sequence ID" value="XM_004350301.1"/>
</dbReference>
<gene>
    <name evidence="7" type="ORF">DFA_11408</name>
</gene>
<dbReference type="InterPro" id="IPR036322">
    <property type="entry name" value="WD40_repeat_dom_sf"/>
</dbReference>
<feature type="compositionally biased region" description="Polar residues" evidence="4">
    <location>
        <begin position="165"/>
        <end position="174"/>
    </location>
</feature>
<feature type="compositionally biased region" description="Low complexity" evidence="4">
    <location>
        <begin position="361"/>
        <end position="377"/>
    </location>
</feature>
<reference evidence="8" key="1">
    <citation type="journal article" date="2011" name="Genome Res.">
        <title>Phylogeny-wide analysis of social amoeba genomes highlights ancient origins for complex intercellular communication.</title>
        <authorList>
            <person name="Heidel A.J."/>
            <person name="Lawal H.M."/>
            <person name="Felder M."/>
            <person name="Schilde C."/>
            <person name="Helps N.R."/>
            <person name="Tunggal B."/>
            <person name="Rivero F."/>
            <person name="John U."/>
            <person name="Schleicher M."/>
            <person name="Eichinger L."/>
            <person name="Platzer M."/>
            <person name="Noegel A.A."/>
            <person name="Schaap P."/>
            <person name="Gloeckner G."/>
        </authorList>
    </citation>
    <scope>NUCLEOTIDE SEQUENCE [LARGE SCALE GENOMIC DNA]</scope>
    <source>
        <strain evidence="8">SH3</strain>
    </source>
</reference>
<dbReference type="InterPro" id="IPR043153">
    <property type="entry name" value="DENN_C"/>
</dbReference>
<dbReference type="InterPro" id="IPR000008">
    <property type="entry name" value="C2_dom"/>
</dbReference>
<feature type="compositionally biased region" description="Low complexity" evidence="4">
    <location>
        <begin position="33"/>
        <end position="66"/>
    </location>
</feature>
<dbReference type="InterPro" id="IPR005113">
    <property type="entry name" value="uDENN_dom"/>
</dbReference>
<dbReference type="GO" id="GO:0032483">
    <property type="term" value="P:regulation of Rab protein signal transduction"/>
    <property type="evidence" value="ECO:0007669"/>
    <property type="project" value="TreeGrafter"/>
</dbReference>
<dbReference type="SUPFAM" id="SSF49562">
    <property type="entry name" value="C2 domain (Calcium/lipid-binding domain, CaLB)"/>
    <property type="match status" value="1"/>
</dbReference>
<dbReference type="Pfam" id="PF00168">
    <property type="entry name" value="C2"/>
    <property type="match status" value="1"/>
</dbReference>
<dbReference type="InterPro" id="IPR015943">
    <property type="entry name" value="WD40/YVTN_repeat-like_dom_sf"/>
</dbReference>
<feature type="region of interest" description="Disordered" evidence="4">
    <location>
        <begin position="1120"/>
        <end position="1139"/>
    </location>
</feature>
<keyword evidence="1 3" id="KW-0853">WD repeat</keyword>
<dbReference type="Gene3D" id="2.60.40.150">
    <property type="entry name" value="C2 domain"/>
    <property type="match status" value="1"/>
</dbReference>
<dbReference type="InterPro" id="IPR035892">
    <property type="entry name" value="C2_domain_sf"/>
</dbReference>
<evidence type="ECO:0000313" key="8">
    <source>
        <dbReference type="Proteomes" id="UP000007797"/>
    </source>
</evidence>
<dbReference type="Pfam" id="PF12335">
    <property type="entry name" value="SBF2"/>
    <property type="match status" value="1"/>
</dbReference>
<dbReference type="Pfam" id="PF00400">
    <property type="entry name" value="WD40"/>
    <property type="match status" value="8"/>
</dbReference>
<evidence type="ECO:0000256" key="4">
    <source>
        <dbReference type="SAM" id="MobiDB-lite"/>
    </source>
</evidence>
<keyword evidence="2" id="KW-0677">Repeat</keyword>
<feature type="repeat" description="WD" evidence="3">
    <location>
        <begin position="1559"/>
        <end position="1599"/>
    </location>
</feature>
<dbReference type="InterPro" id="IPR022096">
    <property type="entry name" value="SBF1/SBF2"/>
</dbReference>
<name>F4QCR5_CACFS</name>
<feature type="compositionally biased region" description="Basic and acidic residues" evidence="4">
    <location>
        <begin position="403"/>
        <end position="462"/>
    </location>
</feature>